<dbReference type="PANTHER" id="PTHR12732:SF0">
    <property type="entry name" value="PCI DOMAIN-CONTAINING PROTEIN 2"/>
    <property type="match status" value="1"/>
</dbReference>
<proteinExistence type="inferred from homology"/>
<organism evidence="3 4">
    <name type="scientific">Elsinoe batatas</name>
    <dbReference type="NCBI Taxonomy" id="2601811"/>
    <lineage>
        <taxon>Eukaryota</taxon>
        <taxon>Fungi</taxon>
        <taxon>Dikarya</taxon>
        <taxon>Ascomycota</taxon>
        <taxon>Pezizomycotina</taxon>
        <taxon>Dothideomycetes</taxon>
        <taxon>Dothideomycetidae</taxon>
        <taxon>Myriangiales</taxon>
        <taxon>Elsinoaceae</taxon>
        <taxon>Elsinoe</taxon>
    </lineage>
</organism>
<dbReference type="SMART" id="SM00753">
    <property type="entry name" value="PAM"/>
    <property type="match status" value="1"/>
</dbReference>
<dbReference type="EMBL" id="JAESVG020000002">
    <property type="protein sequence ID" value="KAG8629936.1"/>
    <property type="molecule type" value="Genomic_DNA"/>
</dbReference>
<feature type="domain" description="PCI" evidence="2">
    <location>
        <begin position="332"/>
        <end position="420"/>
    </location>
</feature>
<accession>A0A8K0L4W7</accession>
<protein>
    <recommendedName>
        <fullName evidence="2">PCI domain-containing protein</fullName>
    </recommendedName>
</protein>
<dbReference type="OrthoDB" id="10252687at2759"/>
<keyword evidence="4" id="KW-1185">Reference proteome</keyword>
<gene>
    <name evidence="3" type="ORF">KVT40_001555</name>
</gene>
<comment type="caution">
    <text evidence="3">The sequence shown here is derived from an EMBL/GenBank/DDBJ whole genome shotgun (WGS) entry which is preliminary data.</text>
</comment>
<dbReference type="Gene3D" id="1.10.10.10">
    <property type="entry name" value="Winged helix-like DNA-binding domain superfamily/Winged helix DNA-binding domain"/>
    <property type="match status" value="1"/>
</dbReference>
<sequence length="429" mass="47742">MDCIVPPLADAFRNENGYALAAILSPIPPPNDPSRITAIASLSTPSTITNDLRASLRQILPSPDELTAWTDIFTYYHRSLVSILTVSSSTSPSWTPTYHLWRDLLSSLHRAYTHGHLSVWTLPLLYQTTSYLRTLALRADATLPASHSPDPSLSSPNLEDCARQINRVFALVTQDRTPMPNRKYGTYRVAVLLFKTYFRLNSISLCKNIVRSINASAGDMPPLEFFPRAHRVSYAYYVGVVAFLEERYEAAESELEGAYALCLAGEGGARQAERILTYLVPVKLLVRHVLPSKALLARHGRLEGLFGGLVRAVKRGNLKGFDEALADGEEEFVRMRVYLTLERGRDVCARNLLRRVYLNAGWEGEVRRSRIPVAEWRAGLKVVGEEVEGDEVEALIAGLIYKNLIKGYISRAHSMVVLNKKGAFPGTGV</sequence>
<evidence type="ECO:0000313" key="4">
    <source>
        <dbReference type="Proteomes" id="UP000809789"/>
    </source>
</evidence>
<dbReference type="PANTHER" id="PTHR12732">
    <property type="entry name" value="UNCHARACTERIZED PROTEASOME COMPONENT REGION PCI-CONTAINING"/>
    <property type="match status" value="1"/>
</dbReference>
<dbReference type="AlphaFoldDB" id="A0A8K0L4W7"/>
<dbReference type="GO" id="GO:0003723">
    <property type="term" value="F:RNA binding"/>
    <property type="evidence" value="ECO:0007669"/>
    <property type="project" value="InterPro"/>
</dbReference>
<evidence type="ECO:0000256" key="1">
    <source>
        <dbReference type="ARBA" id="ARBA00025771"/>
    </source>
</evidence>
<evidence type="ECO:0000259" key="2">
    <source>
        <dbReference type="Pfam" id="PF01399"/>
    </source>
</evidence>
<comment type="similarity">
    <text evidence="1">Belongs to the CSN12 family.</text>
</comment>
<dbReference type="InterPro" id="IPR000717">
    <property type="entry name" value="PCI_dom"/>
</dbReference>
<reference evidence="3" key="1">
    <citation type="submission" date="2021-07" db="EMBL/GenBank/DDBJ databases">
        <title>Elsinoe batatas strain:CRI-CJ2 Genome sequencing and assembly.</title>
        <authorList>
            <person name="Huang L."/>
        </authorList>
    </citation>
    <scope>NUCLEOTIDE SEQUENCE</scope>
    <source>
        <strain evidence="3">CRI-CJ2</strain>
    </source>
</reference>
<dbReference type="Proteomes" id="UP000809789">
    <property type="component" value="Unassembled WGS sequence"/>
</dbReference>
<name>A0A8K0L4W7_9PEZI</name>
<evidence type="ECO:0000313" key="3">
    <source>
        <dbReference type="EMBL" id="KAG8629936.1"/>
    </source>
</evidence>
<dbReference type="GO" id="GO:0003690">
    <property type="term" value="F:double-stranded DNA binding"/>
    <property type="evidence" value="ECO:0007669"/>
    <property type="project" value="InterPro"/>
</dbReference>
<dbReference type="InterPro" id="IPR036388">
    <property type="entry name" value="WH-like_DNA-bd_sf"/>
</dbReference>
<dbReference type="InterPro" id="IPR045114">
    <property type="entry name" value="Csn12-like"/>
</dbReference>
<dbReference type="Pfam" id="PF01399">
    <property type="entry name" value="PCI"/>
    <property type="match status" value="1"/>
</dbReference>